<dbReference type="InterPro" id="IPR050093">
    <property type="entry name" value="ABC_SmlMolc_Importer"/>
</dbReference>
<keyword evidence="3" id="KW-0410">Iron transport</keyword>
<dbReference type="InterPro" id="IPR003593">
    <property type="entry name" value="AAA+_ATPase"/>
</dbReference>
<evidence type="ECO:0000259" key="9">
    <source>
        <dbReference type="PROSITE" id="PS50893"/>
    </source>
</evidence>
<keyword evidence="1" id="KW-0813">Transport</keyword>
<keyword evidence="7" id="KW-0406">Ion transport</keyword>
<keyword evidence="5 10" id="KW-0067">ATP-binding</keyword>
<dbReference type="GO" id="GO:0015408">
    <property type="term" value="F:ABC-type ferric iron transporter activity"/>
    <property type="evidence" value="ECO:0007669"/>
    <property type="project" value="InterPro"/>
</dbReference>
<evidence type="ECO:0000256" key="6">
    <source>
        <dbReference type="ARBA" id="ARBA00023004"/>
    </source>
</evidence>
<keyword evidence="6" id="KW-0408">Iron</keyword>
<gene>
    <name evidence="10" type="ORF">FRD01_19325</name>
</gene>
<name>A0A5B8XUV3_9DELT</name>
<dbReference type="PROSITE" id="PS50893">
    <property type="entry name" value="ABC_TRANSPORTER_2"/>
    <property type="match status" value="1"/>
</dbReference>
<evidence type="ECO:0000256" key="3">
    <source>
        <dbReference type="ARBA" id="ARBA00022496"/>
    </source>
</evidence>
<sequence length="347" mass="37708">MTQNPESIAVETRNASVNYGKVCAVESVSLEIARGEIHVLLGRSGSGKTTLLRAIGGFEPLRQGEVRVKSRVVDAATRASWIPPEKRQIGFVFQDYALFPHLSVIENIAYGAPGTKPEKKTAASEWLTRVRLQSHGDKRPADLSGGEQQRVAVARALAQGTDILLFDEPFSNLDAHLRKRVRLETLNLIRENNATAIFVTHDFEEAFAIADRISVLHDARLEQTGTPQEIYETPASIHVARLCGQASFLPVIAVAADTAQTALGEVKIRGAALEGGLVVIRPEDLKAIAASRPQHRILSRRYLGSSEEFEVEAGDAQVLVRQAPGQIPVDATHVELAYTGPFACVKA</sequence>
<keyword evidence="4" id="KW-0547">Nucleotide-binding</keyword>
<evidence type="ECO:0000313" key="10">
    <source>
        <dbReference type="EMBL" id="QED29345.1"/>
    </source>
</evidence>
<evidence type="ECO:0000256" key="5">
    <source>
        <dbReference type="ARBA" id="ARBA00022840"/>
    </source>
</evidence>
<protein>
    <submittedName>
        <fullName evidence="10">ABC transporter ATP-binding protein</fullName>
    </submittedName>
</protein>
<evidence type="ECO:0000313" key="11">
    <source>
        <dbReference type="Proteomes" id="UP000321595"/>
    </source>
</evidence>
<accession>A0A5B8XUV3</accession>
<dbReference type="GO" id="GO:0015697">
    <property type="term" value="P:quaternary ammonium group transport"/>
    <property type="evidence" value="ECO:0007669"/>
    <property type="project" value="UniProtKB-ARBA"/>
</dbReference>
<evidence type="ECO:0000256" key="8">
    <source>
        <dbReference type="ARBA" id="ARBA00023136"/>
    </source>
</evidence>
<evidence type="ECO:0000256" key="1">
    <source>
        <dbReference type="ARBA" id="ARBA00022448"/>
    </source>
</evidence>
<dbReference type="SUPFAM" id="SSF52540">
    <property type="entry name" value="P-loop containing nucleoside triphosphate hydrolases"/>
    <property type="match status" value="1"/>
</dbReference>
<dbReference type="EMBL" id="CP042467">
    <property type="protein sequence ID" value="QED29345.1"/>
    <property type="molecule type" value="Genomic_DNA"/>
</dbReference>
<dbReference type="GO" id="GO:0005524">
    <property type="term" value="F:ATP binding"/>
    <property type="evidence" value="ECO:0007669"/>
    <property type="project" value="UniProtKB-KW"/>
</dbReference>
<keyword evidence="2" id="KW-1003">Cell membrane</keyword>
<proteinExistence type="predicted"/>
<dbReference type="PANTHER" id="PTHR42781">
    <property type="entry name" value="SPERMIDINE/PUTRESCINE IMPORT ATP-BINDING PROTEIN POTA"/>
    <property type="match status" value="1"/>
</dbReference>
<organism evidence="10 11">
    <name type="scientific">Microvenator marinus</name>
    <dbReference type="NCBI Taxonomy" id="2600177"/>
    <lineage>
        <taxon>Bacteria</taxon>
        <taxon>Deltaproteobacteria</taxon>
        <taxon>Bradymonadales</taxon>
        <taxon>Microvenatoraceae</taxon>
        <taxon>Microvenator</taxon>
    </lineage>
</organism>
<dbReference type="InterPro" id="IPR027417">
    <property type="entry name" value="P-loop_NTPase"/>
</dbReference>
<keyword evidence="11" id="KW-1185">Reference proteome</keyword>
<dbReference type="Proteomes" id="UP000321595">
    <property type="component" value="Chromosome"/>
</dbReference>
<reference evidence="10 11" key="1">
    <citation type="submission" date="2019-08" db="EMBL/GenBank/DDBJ databases">
        <authorList>
            <person name="Liang Q."/>
        </authorList>
    </citation>
    <scope>NUCLEOTIDE SEQUENCE [LARGE SCALE GENOMIC DNA]</scope>
    <source>
        <strain evidence="10 11">V1718</strain>
    </source>
</reference>
<dbReference type="InterPro" id="IPR017871">
    <property type="entry name" value="ABC_transporter-like_CS"/>
</dbReference>
<keyword evidence="8" id="KW-0472">Membrane</keyword>
<feature type="domain" description="ABC transporter" evidence="9">
    <location>
        <begin position="10"/>
        <end position="243"/>
    </location>
</feature>
<dbReference type="SMART" id="SM00382">
    <property type="entry name" value="AAA"/>
    <property type="match status" value="1"/>
</dbReference>
<dbReference type="CDD" id="cd03259">
    <property type="entry name" value="ABC_Carb_Solutes_like"/>
    <property type="match status" value="1"/>
</dbReference>
<dbReference type="PROSITE" id="PS00211">
    <property type="entry name" value="ABC_TRANSPORTER_1"/>
    <property type="match status" value="1"/>
</dbReference>
<dbReference type="KEGG" id="bbae:FRD01_19325"/>
<dbReference type="AlphaFoldDB" id="A0A5B8XUV3"/>
<evidence type="ECO:0000256" key="7">
    <source>
        <dbReference type="ARBA" id="ARBA00023065"/>
    </source>
</evidence>
<dbReference type="PANTHER" id="PTHR42781:SF4">
    <property type="entry name" value="SPERMIDINE_PUTRESCINE IMPORT ATP-BINDING PROTEIN POTA"/>
    <property type="match status" value="1"/>
</dbReference>
<dbReference type="FunFam" id="3.40.50.300:FF:000425">
    <property type="entry name" value="Probable ABC transporter, ATP-binding subunit"/>
    <property type="match status" value="1"/>
</dbReference>
<dbReference type="GO" id="GO:0016020">
    <property type="term" value="C:membrane"/>
    <property type="evidence" value="ECO:0007669"/>
    <property type="project" value="InterPro"/>
</dbReference>
<dbReference type="GO" id="GO:0016887">
    <property type="term" value="F:ATP hydrolysis activity"/>
    <property type="evidence" value="ECO:0007669"/>
    <property type="project" value="InterPro"/>
</dbReference>
<dbReference type="Gene3D" id="3.40.50.300">
    <property type="entry name" value="P-loop containing nucleotide triphosphate hydrolases"/>
    <property type="match status" value="1"/>
</dbReference>
<evidence type="ECO:0000256" key="4">
    <source>
        <dbReference type="ARBA" id="ARBA00022741"/>
    </source>
</evidence>
<dbReference type="Pfam" id="PF00005">
    <property type="entry name" value="ABC_tran"/>
    <property type="match status" value="1"/>
</dbReference>
<dbReference type="OrthoDB" id="9809450at2"/>
<dbReference type="InterPro" id="IPR003439">
    <property type="entry name" value="ABC_transporter-like_ATP-bd"/>
</dbReference>
<evidence type="ECO:0000256" key="2">
    <source>
        <dbReference type="ARBA" id="ARBA00022475"/>
    </source>
</evidence>
<dbReference type="InterPro" id="IPR015853">
    <property type="entry name" value="ABC_transpr_FbpC"/>
</dbReference>